<protein>
    <recommendedName>
        <fullName evidence="4">DUF5673 domain-containing protein</fullName>
    </recommendedName>
</protein>
<evidence type="ECO:0008006" key="4">
    <source>
        <dbReference type="Google" id="ProtNLM"/>
    </source>
</evidence>
<evidence type="ECO:0000313" key="3">
    <source>
        <dbReference type="Proteomes" id="UP001222800"/>
    </source>
</evidence>
<reference evidence="2 3" key="1">
    <citation type="submission" date="2023-03" db="EMBL/GenBank/DDBJ databases">
        <title>Complete genome sequence of Tepidibacter sp. SWIR-1, isolated from a deep-sea hydrothermal vent.</title>
        <authorList>
            <person name="Li X."/>
        </authorList>
    </citation>
    <scope>NUCLEOTIDE SEQUENCE [LARGE SCALE GENOMIC DNA]</scope>
    <source>
        <strain evidence="2 3">SWIR-1</strain>
    </source>
</reference>
<keyword evidence="1" id="KW-1133">Transmembrane helix</keyword>
<feature type="transmembrane region" description="Helical" evidence="1">
    <location>
        <begin position="85"/>
        <end position="108"/>
    </location>
</feature>
<name>A0ABY8EFL4_9FIRM</name>
<keyword evidence="1" id="KW-0472">Membrane</keyword>
<evidence type="ECO:0000256" key="1">
    <source>
        <dbReference type="SAM" id="Phobius"/>
    </source>
</evidence>
<keyword evidence="1" id="KW-0812">Transmembrane</keyword>
<organism evidence="2 3">
    <name type="scientific">Tepidibacter hydrothermalis</name>
    <dbReference type="NCBI Taxonomy" id="3036126"/>
    <lineage>
        <taxon>Bacteria</taxon>
        <taxon>Bacillati</taxon>
        <taxon>Bacillota</taxon>
        <taxon>Clostridia</taxon>
        <taxon>Peptostreptococcales</taxon>
        <taxon>Peptostreptococcaceae</taxon>
        <taxon>Tepidibacter</taxon>
    </lineage>
</organism>
<feature type="transmembrane region" description="Helical" evidence="1">
    <location>
        <begin position="12"/>
        <end position="32"/>
    </location>
</feature>
<accession>A0ABY8EFL4</accession>
<dbReference type="Proteomes" id="UP001222800">
    <property type="component" value="Chromosome"/>
</dbReference>
<dbReference type="EMBL" id="CP120733">
    <property type="protein sequence ID" value="WFD09630.1"/>
    <property type="molecule type" value="Genomic_DNA"/>
</dbReference>
<sequence length="174" mass="20654">MGYGLMYVNKNNKLLLICIITEIIIFITYKLLENIGHSRELIFRSWIENTYMFSNFFLVIAIIVLFWWFLILKTDLKIKNNKLKVLLQTLFAVIFGVAIVLICLYGMFACSYSYKTEHLIYKENQNVIARVEPEGFHHTVVNFYIPVNIFFMKESDIESEMYDGSYDKYEQKGY</sequence>
<proteinExistence type="predicted"/>
<evidence type="ECO:0000313" key="2">
    <source>
        <dbReference type="EMBL" id="WFD09630.1"/>
    </source>
</evidence>
<feature type="transmembrane region" description="Helical" evidence="1">
    <location>
        <begin position="52"/>
        <end position="73"/>
    </location>
</feature>
<dbReference type="RefSeq" id="WP_277731560.1">
    <property type="nucleotide sequence ID" value="NZ_CP120733.1"/>
</dbReference>
<keyword evidence="3" id="KW-1185">Reference proteome</keyword>
<gene>
    <name evidence="2" type="ORF">P4S50_14730</name>
</gene>